<dbReference type="EnsemblPlants" id="KEH35873">
    <property type="protein sequence ID" value="KEH35873"/>
    <property type="gene ID" value="MTR_3g104525"/>
</dbReference>
<organism evidence="2 4">
    <name type="scientific">Medicago truncatula</name>
    <name type="common">Barrel medic</name>
    <name type="synonym">Medicago tribuloides</name>
    <dbReference type="NCBI Taxonomy" id="3880"/>
    <lineage>
        <taxon>Eukaryota</taxon>
        <taxon>Viridiplantae</taxon>
        <taxon>Streptophyta</taxon>
        <taxon>Embryophyta</taxon>
        <taxon>Tracheophyta</taxon>
        <taxon>Spermatophyta</taxon>
        <taxon>Magnoliopsida</taxon>
        <taxon>eudicotyledons</taxon>
        <taxon>Gunneridae</taxon>
        <taxon>Pentapetalae</taxon>
        <taxon>rosids</taxon>
        <taxon>fabids</taxon>
        <taxon>Fabales</taxon>
        <taxon>Fabaceae</taxon>
        <taxon>Papilionoideae</taxon>
        <taxon>50 kb inversion clade</taxon>
        <taxon>NPAAA clade</taxon>
        <taxon>Hologalegina</taxon>
        <taxon>IRL clade</taxon>
        <taxon>Trifolieae</taxon>
        <taxon>Medicago</taxon>
    </lineage>
</organism>
<reference evidence="3" key="3">
    <citation type="submission" date="2015-04" db="UniProtKB">
        <authorList>
            <consortium name="EnsemblPlants"/>
        </authorList>
    </citation>
    <scope>IDENTIFICATION</scope>
    <source>
        <strain evidence="3">cv. Jemalong A17</strain>
    </source>
</reference>
<keyword evidence="1" id="KW-1133">Transmembrane helix</keyword>
<sequence length="87" mass="9685">MCFDFITGLFLFPEPSLRILRDVLLDEIKIVEAAVFVLRVVLELKGMFIKIMGACLVWAPLFCAAVWCCLCSVVTVSSCNRVVLVVS</sequence>
<proteinExistence type="predicted"/>
<reference evidence="2 4" key="2">
    <citation type="journal article" date="2014" name="BMC Genomics">
        <title>An improved genome release (version Mt4.0) for the model legume Medicago truncatula.</title>
        <authorList>
            <person name="Tang H."/>
            <person name="Krishnakumar V."/>
            <person name="Bidwell S."/>
            <person name="Rosen B."/>
            <person name="Chan A."/>
            <person name="Zhou S."/>
            <person name="Gentzbittel L."/>
            <person name="Childs K.L."/>
            <person name="Yandell M."/>
            <person name="Gundlach H."/>
            <person name="Mayer K.F."/>
            <person name="Schwartz D.C."/>
            <person name="Town C.D."/>
        </authorList>
    </citation>
    <scope>GENOME REANNOTATION</scope>
    <source>
        <strain evidence="2">A17</strain>
        <strain evidence="3 4">cv. Jemalong A17</strain>
    </source>
</reference>
<evidence type="ECO:0000313" key="3">
    <source>
        <dbReference type="EnsemblPlants" id="KEH35873"/>
    </source>
</evidence>
<evidence type="ECO:0000256" key="1">
    <source>
        <dbReference type="SAM" id="Phobius"/>
    </source>
</evidence>
<reference evidence="2 4" key="1">
    <citation type="journal article" date="2011" name="Nature">
        <title>The Medicago genome provides insight into the evolution of rhizobial symbioses.</title>
        <authorList>
            <person name="Young N.D."/>
            <person name="Debelle F."/>
            <person name="Oldroyd G.E."/>
            <person name="Geurts R."/>
            <person name="Cannon S.B."/>
            <person name="Udvardi M.K."/>
            <person name="Benedito V.A."/>
            <person name="Mayer K.F."/>
            <person name="Gouzy J."/>
            <person name="Schoof H."/>
            <person name="Van de Peer Y."/>
            <person name="Proost S."/>
            <person name="Cook D.R."/>
            <person name="Meyers B.C."/>
            <person name="Spannagl M."/>
            <person name="Cheung F."/>
            <person name="De Mita S."/>
            <person name="Krishnakumar V."/>
            <person name="Gundlach H."/>
            <person name="Zhou S."/>
            <person name="Mudge J."/>
            <person name="Bharti A.K."/>
            <person name="Murray J.D."/>
            <person name="Naoumkina M.A."/>
            <person name="Rosen B."/>
            <person name="Silverstein K.A."/>
            <person name="Tang H."/>
            <person name="Rombauts S."/>
            <person name="Zhao P.X."/>
            <person name="Zhou P."/>
            <person name="Barbe V."/>
            <person name="Bardou P."/>
            <person name="Bechner M."/>
            <person name="Bellec A."/>
            <person name="Berger A."/>
            <person name="Berges H."/>
            <person name="Bidwell S."/>
            <person name="Bisseling T."/>
            <person name="Choisne N."/>
            <person name="Couloux A."/>
            <person name="Denny R."/>
            <person name="Deshpande S."/>
            <person name="Dai X."/>
            <person name="Doyle J.J."/>
            <person name="Dudez A.M."/>
            <person name="Farmer A.D."/>
            <person name="Fouteau S."/>
            <person name="Franken C."/>
            <person name="Gibelin C."/>
            <person name="Gish J."/>
            <person name="Goldstein S."/>
            <person name="Gonzalez A.J."/>
            <person name="Green P.J."/>
            <person name="Hallab A."/>
            <person name="Hartog M."/>
            <person name="Hua A."/>
            <person name="Humphray S.J."/>
            <person name="Jeong D.H."/>
            <person name="Jing Y."/>
            <person name="Jocker A."/>
            <person name="Kenton S.M."/>
            <person name="Kim D.J."/>
            <person name="Klee K."/>
            <person name="Lai H."/>
            <person name="Lang C."/>
            <person name="Lin S."/>
            <person name="Macmil S.L."/>
            <person name="Magdelenat G."/>
            <person name="Matthews L."/>
            <person name="McCorrison J."/>
            <person name="Monaghan E.L."/>
            <person name="Mun J.H."/>
            <person name="Najar F.Z."/>
            <person name="Nicholson C."/>
            <person name="Noirot C."/>
            <person name="O'Bleness M."/>
            <person name="Paule C.R."/>
            <person name="Poulain J."/>
            <person name="Prion F."/>
            <person name="Qin B."/>
            <person name="Qu C."/>
            <person name="Retzel E.F."/>
            <person name="Riddle C."/>
            <person name="Sallet E."/>
            <person name="Samain S."/>
            <person name="Samson N."/>
            <person name="Sanders I."/>
            <person name="Saurat O."/>
            <person name="Scarpelli C."/>
            <person name="Schiex T."/>
            <person name="Segurens B."/>
            <person name="Severin A.J."/>
            <person name="Sherrier D.J."/>
            <person name="Shi R."/>
            <person name="Sims S."/>
            <person name="Singer S.R."/>
            <person name="Sinharoy S."/>
            <person name="Sterck L."/>
            <person name="Viollet A."/>
            <person name="Wang B.B."/>
            <person name="Wang K."/>
            <person name="Wang M."/>
            <person name="Wang X."/>
            <person name="Warfsmann J."/>
            <person name="Weissenbach J."/>
            <person name="White D.D."/>
            <person name="White J.D."/>
            <person name="Wiley G.B."/>
            <person name="Wincker P."/>
            <person name="Xing Y."/>
            <person name="Yang L."/>
            <person name="Yao Z."/>
            <person name="Ying F."/>
            <person name="Zhai J."/>
            <person name="Zhou L."/>
            <person name="Zuber A."/>
            <person name="Denarie J."/>
            <person name="Dixon R.A."/>
            <person name="May G.D."/>
            <person name="Schwartz D.C."/>
            <person name="Rogers J."/>
            <person name="Quetier F."/>
            <person name="Town C.D."/>
            <person name="Roe B.A."/>
        </authorList>
    </citation>
    <scope>NUCLEOTIDE SEQUENCE [LARGE SCALE GENOMIC DNA]</scope>
    <source>
        <strain evidence="2">A17</strain>
        <strain evidence="3 4">cv. Jemalong A17</strain>
    </source>
</reference>
<dbReference type="HOGENOM" id="CLU_2486773_0_0_1"/>
<gene>
    <name evidence="2" type="ordered locus">MTR_3g104525</name>
</gene>
<name>A0A072V3G5_MEDTR</name>
<keyword evidence="4" id="KW-1185">Reference proteome</keyword>
<evidence type="ECO:0000313" key="4">
    <source>
        <dbReference type="Proteomes" id="UP000002051"/>
    </source>
</evidence>
<keyword evidence="1 2" id="KW-0812">Transmembrane</keyword>
<dbReference type="Proteomes" id="UP000002051">
    <property type="component" value="Chromosome 3"/>
</dbReference>
<dbReference type="EMBL" id="CM001219">
    <property type="protein sequence ID" value="KEH35873.1"/>
    <property type="molecule type" value="Genomic_DNA"/>
</dbReference>
<dbReference type="AlphaFoldDB" id="A0A072V3G5"/>
<accession>A0A072V3G5</accession>
<evidence type="ECO:0000313" key="2">
    <source>
        <dbReference type="EMBL" id="KEH35873.1"/>
    </source>
</evidence>
<keyword evidence="1" id="KW-0472">Membrane</keyword>
<feature type="transmembrane region" description="Helical" evidence="1">
    <location>
        <begin position="47"/>
        <end position="67"/>
    </location>
</feature>
<protein>
    <submittedName>
        <fullName evidence="2">Transmembrane protein, putative</fullName>
    </submittedName>
</protein>